<dbReference type="Proteomes" id="UP000027920">
    <property type="component" value="Unassembled WGS sequence"/>
</dbReference>
<evidence type="ECO:0000256" key="4">
    <source>
        <dbReference type="ARBA" id="ARBA00023004"/>
    </source>
</evidence>
<comment type="cofactor">
    <cofactor evidence="5">
        <name>heme</name>
        <dbReference type="ChEBI" id="CHEBI:30413"/>
    </cofactor>
</comment>
<dbReference type="InterPro" id="IPR036396">
    <property type="entry name" value="Cyt_P450_sf"/>
</dbReference>
<dbReference type="GeneID" id="25277873"/>
<keyword evidence="6" id="KW-0812">Transmembrane</keyword>
<evidence type="ECO:0000256" key="2">
    <source>
        <dbReference type="ARBA" id="ARBA00022723"/>
    </source>
</evidence>
<sequence length="546" mass="62031">MGVMVHLQHAAPSVSHVAIGAVILGAVVLLADYARMLYLRSKMPPGPFPWPIVGNTYQLPDTKPWIYFEELAKQLKTPVITYWIGRNPTVWICDAWAASEMLDKRAAIYSSRPRMVVFGELSMGQSNIVSMFYGDRWRVHRKLTHMGVGLQHVRSYSGFQNNESKVVALEILKDPKDYVMAYERYAASVVSIIGFNRRISSKEDPIITEVIAVMQKAAELNVPGKTFPMLLETYPFLARFPNWMAPWKHGLGGGKGRGRSFYYALAEEAVKKNGGEACYAKKIFDEAPKYGLTNLEIASLNGNLFGAGSDTSSSTLCTFTLACIAFPDALPKAWEELDRVVGHYRSPGLDDDLPYIRAFVKEVFRWRSVAIIGGQPHAPIQDDYYKGWYIPKNTWVQGNVWAIHRSENEFPEPDRFYPERFFEDNPLHRPFPNEKGYMTFGWGRRVCSGQGLAEQGTFLTVARLLWAFNIQKALDKAGNEIPVDIFDYTNGLNMRPQPFECRFTPRSPEIKETIEREGRQALEELSQFDGESKYRLSTFYQNDTVS</sequence>
<keyword evidence="2 5" id="KW-0479">Metal-binding</keyword>
<evidence type="ECO:0000256" key="5">
    <source>
        <dbReference type="PIRSR" id="PIRSR602401-1"/>
    </source>
</evidence>
<accession>A0A072PNQ8</accession>
<dbReference type="HOGENOM" id="CLU_001570_2_1_1"/>
<dbReference type="GO" id="GO:0020037">
    <property type="term" value="F:heme binding"/>
    <property type="evidence" value="ECO:0007669"/>
    <property type="project" value="InterPro"/>
</dbReference>
<dbReference type="EMBL" id="AMGV01000002">
    <property type="protein sequence ID" value="KEF61367.1"/>
    <property type="molecule type" value="Genomic_DNA"/>
</dbReference>
<feature type="transmembrane region" description="Helical" evidence="6">
    <location>
        <begin position="14"/>
        <end position="34"/>
    </location>
</feature>
<dbReference type="InterPro" id="IPR002401">
    <property type="entry name" value="Cyt_P450_E_grp-I"/>
</dbReference>
<evidence type="ECO:0000313" key="8">
    <source>
        <dbReference type="Proteomes" id="UP000027920"/>
    </source>
</evidence>
<dbReference type="RefSeq" id="XP_013263957.1">
    <property type="nucleotide sequence ID" value="XM_013408503.1"/>
</dbReference>
<keyword evidence="3" id="KW-0560">Oxidoreductase</keyword>
<reference evidence="7 8" key="1">
    <citation type="submission" date="2013-03" db="EMBL/GenBank/DDBJ databases">
        <title>The Genome Sequence of Exophiala aquamarina CBS 119918.</title>
        <authorList>
            <consortium name="The Broad Institute Genomics Platform"/>
            <person name="Cuomo C."/>
            <person name="de Hoog S."/>
            <person name="Gorbushina A."/>
            <person name="Walker B."/>
            <person name="Young S.K."/>
            <person name="Zeng Q."/>
            <person name="Gargeya S."/>
            <person name="Fitzgerald M."/>
            <person name="Haas B."/>
            <person name="Abouelleil A."/>
            <person name="Allen A.W."/>
            <person name="Alvarado L."/>
            <person name="Arachchi H.M."/>
            <person name="Berlin A.M."/>
            <person name="Chapman S.B."/>
            <person name="Gainer-Dewar J."/>
            <person name="Goldberg J."/>
            <person name="Griggs A."/>
            <person name="Gujja S."/>
            <person name="Hansen M."/>
            <person name="Howarth C."/>
            <person name="Imamovic A."/>
            <person name="Ireland A."/>
            <person name="Larimer J."/>
            <person name="McCowan C."/>
            <person name="Murphy C."/>
            <person name="Pearson M."/>
            <person name="Poon T.W."/>
            <person name="Priest M."/>
            <person name="Roberts A."/>
            <person name="Saif S."/>
            <person name="Shea T."/>
            <person name="Sisk P."/>
            <person name="Sykes S."/>
            <person name="Wortman J."/>
            <person name="Nusbaum C."/>
            <person name="Birren B."/>
        </authorList>
    </citation>
    <scope>NUCLEOTIDE SEQUENCE [LARGE SCALE GENOMIC DNA]</scope>
    <source>
        <strain evidence="7 8">CBS 119918</strain>
    </source>
</reference>
<keyword evidence="6" id="KW-0472">Membrane</keyword>
<dbReference type="OrthoDB" id="1103324at2759"/>
<dbReference type="InterPro" id="IPR001128">
    <property type="entry name" value="Cyt_P450"/>
</dbReference>
<protein>
    <recommendedName>
        <fullName evidence="9">Cytochrome P450</fullName>
    </recommendedName>
</protein>
<evidence type="ECO:0000256" key="3">
    <source>
        <dbReference type="ARBA" id="ARBA00023002"/>
    </source>
</evidence>
<evidence type="ECO:0008006" key="9">
    <source>
        <dbReference type="Google" id="ProtNLM"/>
    </source>
</evidence>
<keyword evidence="5" id="KW-0349">Heme</keyword>
<dbReference type="SUPFAM" id="SSF48264">
    <property type="entry name" value="Cytochrome P450"/>
    <property type="match status" value="1"/>
</dbReference>
<dbReference type="Pfam" id="PF00067">
    <property type="entry name" value="p450"/>
    <property type="match status" value="1"/>
</dbReference>
<dbReference type="GO" id="GO:0005506">
    <property type="term" value="F:iron ion binding"/>
    <property type="evidence" value="ECO:0007669"/>
    <property type="project" value="InterPro"/>
</dbReference>
<organism evidence="7 8">
    <name type="scientific">Exophiala aquamarina CBS 119918</name>
    <dbReference type="NCBI Taxonomy" id="1182545"/>
    <lineage>
        <taxon>Eukaryota</taxon>
        <taxon>Fungi</taxon>
        <taxon>Dikarya</taxon>
        <taxon>Ascomycota</taxon>
        <taxon>Pezizomycotina</taxon>
        <taxon>Eurotiomycetes</taxon>
        <taxon>Chaetothyriomycetidae</taxon>
        <taxon>Chaetothyriales</taxon>
        <taxon>Herpotrichiellaceae</taxon>
        <taxon>Exophiala</taxon>
    </lineage>
</organism>
<keyword evidence="8" id="KW-1185">Reference proteome</keyword>
<keyword evidence="4 5" id="KW-0408">Iron</keyword>
<evidence type="ECO:0000256" key="6">
    <source>
        <dbReference type="SAM" id="Phobius"/>
    </source>
</evidence>
<keyword evidence="6" id="KW-1133">Transmembrane helix</keyword>
<evidence type="ECO:0000256" key="1">
    <source>
        <dbReference type="ARBA" id="ARBA00010617"/>
    </source>
</evidence>
<dbReference type="PRINTS" id="PR00463">
    <property type="entry name" value="EP450I"/>
</dbReference>
<comment type="similarity">
    <text evidence="1">Belongs to the cytochrome P450 family.</text>
</comment>
<dbReference type="PANTHER" id="PTHR46300">
    <property type="entry name" value="P450, PUTATIVE (EUROFUNG)-RELATED-RELATED"/>
    <property type="match status" value="1"/>
</dbReference>
<evidence type="ECO:0000313" key="7">
    <source>
        <dbReference type="EMBL" id="KEF61367.1"/>
    </source>
</evidence>
<dbReference type="GO" id="GO:0004497">
    <property type="term" value="F:monooxygenase activity"/>
    <property type="evidence" value="ECO:0007669"/>
    <property type="project" value="InterPro"/>
</dbReference>
<dbReference type="GO" id="GO:0016705">
    <property type="term" value="F:oxidoreductase activity, acting on paired donors, with incorporation or reduction of molecular oxygen"/>
    <property type="evidence" value="ECO:0007669"/>
    <property type="project" value="InterPro"/>
</dbReference>
<comment type="caution">
    <text evidence="7">The sequence shown here is derived from an EMBL/GenBank/DDBJ whole genome shotgun (WGS) entry which is preliminary data.</text>
</comment>
<dbReference type="PANTHER" id="PTHR46300:SF4">
    <property type="entry name" value="CYTOCHROME P450 98A3"/>
    <property type="match status" value="1"/>
</dbReference>
<proteinExistence type="inferred from homology"/>
<dbReference type="STRING" id="1182545.A0A072PNQ8"/>
<dbReference type="PRINTS" id="PR00385">
    <property type="entry name" value="P450"/>
</dbReference>
<dbReference type="VEuPathDB" id="FungiDB:A1O9_02933"/>
<dbReference type="AlphaFoldDB" id="A0A072PNQ8"/>
<dbReference type="InterPro" id="IPR050364">
    <property type="entry name" value="Cytochrome_P450_fung"/>
</dbReference>
<dbReference type="CDD" id="cd11065">
    <property type="entry name" value="CYP64-like"/>
    <property type="match status" value="1"/>
</dbReference>
<gene>
    <name evidence="7" type="ORF">A1O9_02933</name>
</gene>
<name>A0A072PNQ8_9EURO</name>
<dbReference type="Gene3D" id="1.10.630.10">
    <property type="entry name" value="Cytochrome P450"/>
    <property type="match status" value="1"/>
</dbReference>
<feature type="binding site" description="axial binding residue" evidence="5">
    <location>
        <position position="447"/>
    </location>
    <ligand>
        <name>heme</name>
        <dbReference type="ChEBI" id="CHEBI:30413"/>
    </ligand>
    <ligandPart>
        <name>Fe</name>
        <dbReference type="ChEBI" id="CHEBI:18248"/>
    </ligandPart>
</feature>